<proteinExistence type="inferred from homology"/>
<evidence type="ECO:0000256" key="2">
    <source>
        <dbReference type="ARBA" id="ARBA00023002"/>
    </source>
</evidence>
<gene>
    <name evidence="4" type="ORF">CBR_g1061</name>
</gene>
<organism evidence="4 5">
    <name type="scientific">Chara braunii</name>
    <name type="common">Braun's stonewort</name>
    <dbReference type="NCBI Taxonomy" id="69332"/>
    <lineage>
        <taxon>Eukaryota</taxon>
        <taxon>Viridiplantae</taxon>
        <taxon>Streptophyta</taxon>
        <taxon>Charophyceae</taxon>
        <taxon>Charales</taxon>
        <taxon>Characeae</taxon>
        <taxon>Chara</taxon>
    </lineage>
</organism>
<sequence length="414" mass="45534">MQDLEQGTRTRTSPVYDRGPPPAVRSQGAWCSYSEDSEEYCKGGEVLCQKPHGLQSAGTTTAACCRRTAVHRDHHHRSSKNLTDCRSLLGKLRIVTGGGRGIGLALTKELVRRGAHVVIATRSAEDIDIEVREQVLRHGRIWPTDEDGDELQKDGGGGRGGRGSVEFIRLDLSSFRSVLDFSHKITSRGVHVDVLINNAGIMAPPARVLTEDGLESQLQVNYLAHFLLTRQLLLKLLGQTQEDPPATAASGGQQQKRRPFRVVSLTSSTHHCGNIHFADLNSMEKYHAFHGYTQSKLAVDIWTKELQRRYREWGVTAVSVHPGLINTPLARQFFENVVPRRFSGLLRPLFPLFLNTTAQAVETLMYAVMAPAEEVGGAYVAHAQVSKCGAICHDLELAAKLWSVSLSLVPSPPA</sequence>
<dbReference type="PRINTS" id="PR00081">
    <property type="entry name" value="GDHRDH"/>
</dbReference>
<evidence type="ECO:0000256" key="3">
    <source>
        <dbReference type="SAM" id="MobiDB-lite"/>
    </source>
</evidence>
<dbReference type="PANTHER" id="PTHR24320">
    <property type="entry name" value="RETINOL DEHYDROGENASE"/>
    <property type="match status" value="1"/>
</dbReference>
<evidence type="ECO:0000313" key="5">
    <source>
        <dbReference type="Proteomes" id="UP000265515"/>
    </source>
</evidence>
<dbReference type="Gene3D" id="3.40.50.720">
    <property type="entry name" value="NAD(P)-binding Rossmann-like Domain"/>
    <property type="match status" value="1"/>
</dbReference>
<dbReference type="EMBL" id="BFEA01000094">
    <property type="protein sequence ID" value="GBG67942.1"/>
    <property type="molecule type" value="Genomic_DNA"/>
</dbReference>
<comment type="similarity">
    <text evidence="1">Belongs to the short-chain dehydrogenases/reductases (SDR) family.</text>
</comment>
<dbReference type="PROSITE" id="PS00061">
    <property type="entry name" value="ADH_SHORT"/>
    <property type="match status" value="1"/>
</dbReference>
<feature type="compositionally biased region" description="Polar residues" evidence="3">
    <location>
        <begin position="1"/>
        <end position="13"/>
    </location>
</feature>
<evidence type="ECO:0000313" key="4">
    <source>
        <dbReference type="EMBL" id="GBG67942.1"/>
    </source>
</evidence>
<dbReference type="PANTHER" id="PTHR24320:SF286">
    <property type="entry name" value="NAD(P)-BINDING ROSSMANN-FOLD SUPERFAMILY PROTEIN"/>
    <property type="match status" value="1"/>
</dbReference>
<name>A0A388KD08_CHABU</name>
<feature type="region of interest" description="Disordered" evidence="3">
    <location>
        <begin position="143"/>
        <end position="162"/>
    </location>
</feature>
<reference evidence="4 5" key="1">
    <citation type="journal article" date="2018" name="Cell">
        <title>The Chara Genome: Secondary Complexity and Implications for Plant Terrestrialization.</title>
        <authorList>
            <person name="Nishiyama T."/>
            <person name="Sakayama H."/>
            <person name="Vries J.D."/>
            <person name="Buschmann H."/>
            <person name="Saint-Marcoux D."/>
            <person name="Ullrich K.K."/>
            <person name="Haas F.B."/>
            <person name="Vanderstraeten L."/>
            <person name="Becker D."/>
            <person name="Lang D."/>
            <person name="Vosolsobe S."/>
            <person name="Rombauts S."/>
            <person name="Wilhelmsson P.K.I."/>
            <person name="Janitza P."/>
            <person name="Kern R."/>
            <person name="Heyl A."/>
            <person name="Rumpler F."/>
            <person name="Villalobos L.I.A.C."/>
            <person name="Clay J.M."/>
            <person name="Skokan R."/>
            <person name="Toyoda A."/>
            <person name="Suzuki Y."/>
            <person name="Kagoshima H."/>
            <person name="Schijlen E."/>
            <person name="Tajeshwar N."/>
            <person name="Catarino B."/>
            <person name="Hetherington A.J."/>
            <person name="Saltykova A."/>
            <person name="Bonnot C."/>
            <person name="Breuninger H."/>
            <person name="Symeonidi A."/>
            <person name="Radhakrishnan G.V."/>
            <person name="Van Nieuwerburgh F."/>
            <person name="Deforce D."/>
            <person name="Chang C."/>
            <person name="Karol K.G."/>
            <person name="Hedrich R."/>
            <person name="Ulvskov P."/>
            <person name="Glockner G."/>
            <person name="Delwiche C.F."/>
            <person name="Petrasek J."/>
            <person name="Van de Peer Y."/>
            <person name="Friml J."/>
            <person name="Beilby M."/>
            <person name="Dolan L."/>
            <person name="Kohara Y."/>
            <person name="Sugano S."/>
            <person name="Fujiyama A."/>
            <person name="Delaux P.-M."/>
            <person name="Quint M."/>
            <person name="TheiBen G."/>
            <person name="Hagemann M."/>
            <person name="Harholt J."/>
            <person name="Dunand C."/>
            <person name="Zachgo S."/>
            <person name="Langdale J."/>
            <person name="Maumus F."/>
            <person name="Straeten D.V.D."/>
            <person name="Gould S.B."/>
            <person name="Rensing S.A."/>
        </authorList>
    </citation>
    <scope>NUCLEOTIDE SEQUENCE [LARGE SCALE GENOMIC DNA]</scope>
    <source>
        <strain evidence="4 5">S276</strain>
    </source>
</reference>
<dbReference type="Proteomes" id="UP000265515">
    <property type="component" value="Unassembled WGS sequence"/>
</dbReference>
<keyword evidence="5" id="KW-1185">Reference proteome</keyword>
<protein>
    <submittedName>
        <fullName evidence="4">Uncharacterized protein</fullName>
    </submittedName>
</protein>
<accession>A0A388KD08</accession>
<dbReference type="InterPro" id="IPR002347">
    <property type="entry name" value="SDR_fam"/>
</dbReference>
<dbReference type="Pfam" id="PF00106">
    <property type="entry name" value="adh_short"/>
    <property type="match status" value="3"/>
</dbReference>
<dbReference type="InterPro" id="IPR020904">
    <property type="entry name" value="Sc_DH/Rdtase_CS"/>
</dbReference>
<dbReference type="SUPFAM" id="SSF51735">
    <property type="entry name" value="NAD(P)-binding Rossmann-fold domains"/>
    <property type="match status" value="1"/>
</dbReference>
<dbReference type="STRING" id="69332.A0A388KD08"/>
<keyword evidence="2" id="KW-0560">Oxidoreductase</keyword>
<evidence type="ECO:0000256" key="1">
    <source>
        <dbReference type="ARBA" id="ARBA00006484"/>
    </source>
</evidence>
<dbReference type="AlphaFoldDB" id="A0A388KD08"/>
<comment type="caution">
    <text evidence="4">The sequence shown here is derived from an EMBL/GenBank/DDBJ whole genome shotgun (WGS) entry which is preliminary data.</text>
</comment>
<dbReference type="InterPro" id="IPR036291">
    <property type="entry name" value="NAD(P)-bd_dom_sf"/>
</dbReference>
<dbReference type="OrthoDB" id="191139at2759"/>
<dbReference type="OMA" id="NYLTTHK"/>
<feature type="region of interest" description="Disordered" evidence="3">
    <location>
        <begin position="1"/>
        <end position="28"/>
    </location>
</feature>
<dbReference type="GO" id="GO:0016491">
    <property type="term" value="F:oxidoreductase activity"/>
    <property type="evidence" value="ECO:0007669"/>
    <property type="project" value="UniProtKB-KW"/>
</dbReference>
<dbReference type="Gramene" id="GBG67942">
    <property type="protein sequence ID" value="GBG67942"/>
    <property type="gene ID" value="CBR_g1061"/>
</dbReference>